<evidence type="ECO:0000259" key="12">
    <source>
        <dbReference type="PROSITE" id="PS50929"/>
    </source>
</evidence>
<dbReference type="SMART" id="SM00382">
    <property type="entry name" value="AAA"/>
    <property type="match status" value="1"/>
</dbReference>
<dbReference type="SUPFAM" id="SSF52540">
    <property type="entry name" value="P-loop containing nucleoside triphosphate hydrolases"/>
    <property type="match status" value="1"/>
</dbReference>
<feature type="region of interest" description="Disordered" evidence="9">
    <location>
        <begin position="1"/>
        <end position="37"/>
    </location>
</feature>
<evidence type="ECO:0000256" key="10">
    <source>
        <dbReference type="SAM" id="Phobius"/>
    </source>
</evidence>
<dbReference type="AlphaFoldDB" id="A0A4S4KVK5"/>
<sequence length="842" mass="94041">MGKAESEYDADAGEKADPTVASNASEGSTKSSRGGKISRFFRMPFIPRNPPPPKDSIDSADILPEATAGIFSLITFSWITPLLALGYARALEASDLYKLEDHRSAAVIAEKINTSFEARQRKAQEYNTRLASGEISPGWRKAWWLVRGRRAEREKLWREQDGRKRASLVWALNDSVKYWFWSGAILKLSSDITTILTPLVVKALITFATDSYKRKWAHVRSGRLNPANRDSTSTGVLLRGGLITAIYDRSLRLTSRARSTLTNGKLVNHISTDVSRIDFCCGFFHMAWIAPIQMVICLILLLVNLGPSALAGYAFFVLCTPVQTRVMRRLMGLRQKSMIWTDKRAKLLQELLGGMKIIKYFAWEVPYLKRIGDFRSKEIQYIRSLLMIRSANNAVAISLPALASVLSFVVYSLSGHSLNAANIFASLTLFQLLRLPLMFLPLAFSSIADAQNALNRLYGVFEAETLSETKIQDPKMDVAIAAPAANEGEVQEKIFNMKDVNMEIPMGQLTAIVGPVGTGKTSLLEAMIGEMRRTAGTVRFNGTVAYCPQSAWIQNATIRDNITFGRPFEEERYWKAIRDACLDTDLDMMPHGDLTEVGERGISLSGGQKQRINICRAIYVGADIQIFDDPLSALDAHVGKSVFHNVFLNASAGKTRILVTHAIYLLPQVDYIYTVVEGKIAERGTYEELLANDGAFSRFAKEFGAKEEQEEEEEIEEEAVDGDSKQEKSRKRAVASNAPLMQAEERNKGAVSAAVYKRYLKAGKGSIILPLLILSLAFMQGTQVMSSYWLVYWQERLVFILWIAYCITEVFLQKNGLFRLASIWACMVGWEQHKPSPSSGWV</sequence>
<evidence type="ECO:0000256" key="5">
    <source>
        <dbReference type="ARBA" id="ARBA00022741"/>
    </source>
</evidence>
<dbReference type="InterPro" id="IPR011527">
    <property type="entry name" value="ABC1_TM_dom"/>
</dbReference>
<dbReference type="Pfam" id="PF00005">
    <property type="entry name" value="ABC_tran"/>
    <property type="match status" value="1"/>
</dbReference>
<comment type="similarity">
    <text evidence="2">Belongs to the ABC transporter superfamily. ABCC family. Conjugate transporter (TC 3.A.1.208) subfamily.</text>
</comment>
<dbReference type="GO" id="GO:0016887">
    <property type="term" value="F:ATP hydrolysis activity"/>
    <property type="evidence" value="ECO:0007669"/>
    <property type="project" value="InterPro"/>
</dbReference>
<dbReference type="FunFam" id="3.40.50.300:FF:000997">
    <property type="entry name" value="Multidrug resistance-associated protein 1"/>
    <property type="match status" value="1"/>
</dbReference>
<feature type="compositionally biased region" description="Acidic residues" evidence="9">
    <location>
        <begin position="708"/>
        <end position="721"/>
    </location>
</feature>
<dbReference type="GO" id="GO:0140359">
    <property type="term" value="F:ABC-type transporter activity"/>
    <property type="evidence" value="ECO:0007669"/>
    <property type="project" value="InterPro"/>
</dbReference>
<dbReference type="PROSITE" id="PS00211">
    <property type="entry name" value="ABC_TRANSPORTER_1"/>
    <property type="match status" value="1"/>
</dbReference>
<dbReference type="PROSITE" id="PS50929">
    <property type="entry name" value="ABC_TM1F"/>
    <property type="match status" value="1"/>
</dbReference>
<evidence type="ECO:0000256" key="4">
    <source>
        <dbReference type="ARBA" id="ARBA00022692"/>
    </source>
</evidence>
<keyword evidence="6" id="KW-0067">ATP-binding</keyword>
<name>A0A4S4KVK5_9APHY</name>
<dbReference type="InterPro" id="IPR036640">
    <property type="entry name" value="ABC1_TM_sf"/>
</dbReference>
<dbReference type="InterPro" id="IPR003593">
    <property type="entry name" value="AAA+_ATPase"/>
</dbReference>
<protein>
    <recommendedName>
        <fullName evidence="15">ABC transporter</fullName>
    </recommendedName>
</protein>
<dbReference type="Proteomes" id="UP000309038">
    <property type="component" value="Unassembled WGS sequence"/>
</dbReference>
<comment type="caution">
    <text evidence="13">The sequence shown here is derived from an EMBL/GenBank/DDBJ whole genome shotgun (WGS) entry which is preliminary data.</text>
</comment>
<feature type="transmembrane region" description="Helical" evidence="10">
    <location>
        <begin position="391"/>
        <end position="411"/>
    </location>
</feature>
<dbReference type="GO" id="GO:0016020">
    <property type="term" value="C:membrane"/>
    <property type="evidence" value="ECO:0007669"/>
    <property type="project" value="UniProtKB-SubCell"/>
</dbReference>
<dbReference type="PANTHER" id="PTHR24223:SF456">
    <property type="entry name" value="MULTIDRUG RESISTANCE-ASSOCIATED PROTEIN LETHAL(2)03659"/>
    <property type="match status" value="1"/>
</dbReference>
<feature type="domain" description="ABC transporter" evidence="11">
    <location>
        <begin position="471"/>
        <end position="702"/>
    </location>
</feature>
<evidence type="ECO:0000256" key="2">
    <source>
        <dbReference type="ARBA" id="ARBA00009726"/>
    </source>
</evidence>
<accession>A0A4S4KVK5</accession>
<feature type="domain" description="ABC transmembrane type-1" evidence="12">
    <location>
        <begin position="231"/>
        <end position="449"/>
    </location>
</feature>
<dbReference type="Gene3D" id="3.40.50.300">
    <property type="entry name" value="P-loop containing nucleotide triphosphate hydrolases"/>
    <property type="match status" value="1"/>
</dbReference>
<dbReference type="InterPro" id="IPR027417">
    <property type="entry name" value="P-loop_NTPase"/>
</dbReference>
<gene>
    <name evidence="13" type="ORF">EW026_g124</name>
</gene>
<dbReference type="CDD" id="cd03250">
    <property type="entry name" value="ABCC_MRP_domain1"/>
    <property type="match status" value="1"/>
</dbReference>
<keyword evidence="5" id="KW-0547">Nucleotide-binding</keyword>
<feature type="transmembrane region" description="Helical" evidence="10">
    <location>
        <begin position="423"/>
        <end position="444"/>
    </location>
</feature>
<feature type="transmembrane region" description="Helical" evidence="10">
    <location>
        <begin position="796"/>
        <end position="812"/>
    </location>
</feature>
<dbReference type="GO" id="GO:0005524">
    <property type="term" value="F:ATP binding"/>
    <property type="evidence" value="ECO:0007669"/>
    <property type="project" value="UniProtKB-KW"/>
</dbReference>
<evidence type="ECO:0000256" key="8">
    <source>
        <dbReference type="ARBA" id="ARBA00023136"/>
    </source>
</evidence>
<feature type="compositionally biased region" description="Polar residues" evidence="9">
    <location>
        <begin position="20"/>
        <end position="32"/>
    </location>
</feature>
<dbReference type="InterPro" id="IPR003439">
    <property type="entry name" value="ABC_transporter-like_ATP-bd"/>
</dbReference>
<dbReference type="PANTHER" id="PTHR24223">
    <property type="entry name" value="ATP-BINDING CASSETTE SUB-FAMILY C"/>
    <property type="match status" value="1"/>
</dbReference>
<evidence type="ECO:0000256" key="9">
    <source>
        <dbReference type="SAM" id="MobiDB-lite"/>
    </source>
</evidence>
<dbReference type="Pfam" id="PF00664">
    <property type="entry name" value="ABC_membrane"/>
    <property type="match status" value="1"/>
</dbReference>
<keyword evidence="4 10" id="KW-0812">Transmembrane</keyword>
<dbReference type="SUPFAM" id="SSF90123">
    <property type="entry name" value="ABC transporter transmembrane region"/>
    <property type="match status" value="1"/>
</dbReference>
<keyword evidence="8 10" id="KW-0472">Membrane</keyword>
<dbReference type="EMBL" id="SGPJ01000002">
    <property type="protein sequence ID" value="THH02764.1"/>
    <property type="molecule type" value="Genomic_DNA"/>
</dbReference>
<evidence type="ECO:0000256" key="7">
    <source>
        <dbReference type="ARBA" id="ARBA00022989"/>
    </source>
</evidence>
<dbReference type="PROSITE" id="PS50893">
    <property type="entry name" value="ABC_TRANSPORTER_2"/>
    <property type="match status" value="1"/>
</dbReference>
<keyword evidence="14" id="KW-1185">Reference proteome</keyword>
<evidence type="ECO:0000256" key="1">
    <source>
        <dbReference type="ARBA" id="ARBA00004141"/>
    </source>
</evidence>
<keyword evidence="7 10" id="KW-1133">Transmembrane helix</keyword>
<dbReference type="InterPro" id="IPR050173">
    <property type="entry name" value="ABC_transporter_C-like"/>
</dbReference>
<evidence type="ECO:0008006" key="15">
    <source>
        <dbReference type="Google" id="ProtNLM"/>
    </source>
</evidence>
<comment type="subcellular location">
    <subcellularLocation>
        <location evidence="1">Membrane</location>
        <topology evidence="1">Multi-pass membrane protein</topology>
    </subcellularLocation>
</comment>
<evidence type="ECO:0000313" key="14">
    <source>
        <dbReference type="Proteomes" id="UP000309038"/>
    </source>
</evidence>
<evidence type="ECO:0000313" key="13">
    <source>
        <dbReference type="EMBL" id="THH02764.1"/>
    </source>
</evidence>
<feature type="transmembrane region" description="Helical" evidence="10">
    <location>
        <begin position="767"/>
        <end position="790"/>
    </location>
</feature>
<proteinExistence type="inferred from homology"/>
<evidence type="ECO:0000259" key="11">
    <source>
        <dbReference type="PROSITE" id="PS50893"/>
    </source>
</evidence>
<organism evidence="13 14">
    <name type="scientific">Hermanssonia centrifuga</name>
    <dbReference type="NCBI Taxonomy" id="98765"/>
    <lineage>
        <taxon>Eukaryota</taxon>
        <taxon>Fungi</taxon>
        <taxon>Dikarya</taxon>
        <taxon>Basidiomycota</taxon>
        <taxon>Agaricomycotina</taxon>
        <taxon>Agaricomycetes</taxon>
        <taxon>Polyporales</taxon>
        <taxon>Meruliaceae</taxon>
        <taxon>Hermanssonia</taxon>
    </lineage>
</organism>
<reference evidence="13 14" key="1">
    <citation type="submission" date="2019-02" db="EMBL/GenBank/DDBJ databases">
        <title>Genome sequencing of the rare red list fungi Phlebia centrifuga.</title>
        <authorList>
            <person name="Buettner E."/>
            <person name="Kellner H."/>
        </authorList>
    </citation>
    <scope>NUCLEOTIDE SEQUENCE [LARGE SCALE GENOMIC DNA]</scope>
    <source>
        <strain evidence="13 14">DSM 108282</strain>
    </source>
</reference>
<evidence type="ECO:0000256" key="3">
    <source>
        <dbReference type="ARBA" id="ARBA00022448"/>
    </source>
</evidence>
<evidence type="ECO:0000256" key="6">
    <source>
        <dbReference type="ARBA" id="ARBA00022840"/>
    </source>
</evidence>
<keyword evidence="3" id="KW-0813">Transport</keyword>
<dbReference type="CDD" id="cd18597">
    <property type="entry name" value="ABC_6TM_YOR1_D1_like"/>
    <property type="match status" value="1"/>
</dbReference>
<dbReference type="Gene3D" id="1.20.1560.10">
    <property type="entry name" value="ABC transporter type 1, transmembrane domain"/>
    <property type="match status" value="1"/>
</dbReference>
<feature type="region of interest" description="Disordered" evidence="9">
    <location>
        <begin position="707"/>
        <end position="729"/>
    </location>
</feature>
<feature type="compositionally biased region" description="Basic and acidic residues" evidence="9">
    <location>
        <begin position="1"/>
        <end position="17"/>
    </location>
</feature>
<dbReference type="InterPro" id="IPR017871">
    <property type="entry name" value="ABC_transporter-like_CS"/>
</dbReference>